<evidence type="ECO:0008006" key="9">
    <source>
        <dbReference type="Google" id="ProtNLM"/>
    </source>
</evidence>
<dbReference type="OrthoDB" id="3831435at2"/>
<evidence type="ECO:0000256" key="3">
    <source>
        <dbReference type="ARBA" id="ARBA00022692"/>
    </source>
</evidence>
<organism evidence="7 8">
    <name type="scientific">Campylobacter blaseri</name>
    <dbReference type="NCBI Taxonomy" id="2042961"/>
    <lineage>
        <taxon>Bacteria</taxon>
        <taxon>Pseudomonadati</taxon>
        <taxon>Campylobacterota</taxon>
        <taxon>Epsilonproteobacteria</taxon>
        <taxon>Campylobacterales</taxon>
        <taxon>Campylobacteraceae</taxon>
        <taxon>Campylobacter</taxon>
    </lineage>
</organism>
<feature type="transmembrane region" description="Helical" evidence="6">
    <location>
        <begin position="82"/>
        <end position="108"/>
    </location>
</feature>
<feature type="transmembrane region" description="Helical" evidence="6">
    <location>
        <begin position="303"/>
        <end position="327"/>
    </location>
</feature>
<feature type="transmembrane region" description="Helical" evidence="6">
    <location>
        <begin position="45"/>
        <end position="62"/>
    </location>
</feature>
<dbReference type="EMBL" id="PDHH01000002">
    <property type="protein sequence ID" value="PSM52605.1"/>
    <property type="molecule type" value="Genomic_DNA"/>
</dbReference>
<reference evidence="8" key="1">
    <citation type="submission" date="2017-10" db="EMBL/GenBank/DDBJ databases">
        <title>Campylobacter species from seals.</title>
        <authorList>
            <person name="Gilbert M.J."/>
            <person name="Zomer A.L."/>
            <person name="Timmerman A.J."/>
            <person name="Duim B."/>
            <person name="Wagenaar J.A."/>
        </authorList>
    </citation>
    <scope>NUCLEOTIDE SEQUENCE [LARGE SCALE GENOMIC DNA]</scope>
    <source>
        <strain evidence="8">17S00004-5</strain>
    </source>
</reference>
<gene>
    <name evidence="7" type="ORF">CQ405_02425</name>
</gene>
<keyword evidence="5 6" id="KW-0472">Membrane</keyword>
<name>A0A2P8R272_9BACT</name>
<keyword evidence="2" id="KW-1003">Cell membrane</keyword>
<feature type="transmembrane region" description="Helical" evidence="6">
    <location>
        <begin position="366"/>
        <end position="387"/>
    </location>
</feature>
<keyword evidence="8" id="KW-1185">Reference proteome</keyword>
<evidence type="ECO:0000256" key="2">
    <source>
        <dbReference type="ARBA" id="ARBA00022475"/>
    </source>
</evidence>
<protein>
    <recommendedName>
        <fullName evidence="9">Translocase</fullName>
    </recommendedName>
</protein>
<evidence type="ECO:0000256" key="6">
    <source>
        <dbReference type="SAM" id="Phobius"/>
    </source>
</evidence>
<dbReference type="PANTHER" id="PTHR30250:SF28">
    <property type="entry name" value="POLYSACCHARIDE BIOSYNTHESIS PROTEIN"/>
    <property type="match status" value="1"/>
</dbReference>
<dbReference type="GO" id="GO:0005886">
    <property type="term" value="C:plasma membrane"/>
    <property type="evidence" value="ECO:0007669"/>
    <property type="project" value="UniProtKB-SubCell"/>
</dbReference>
<evidence type="ECO:0000313" key="8">
    <source>
        <dbReference type="Proteomes" id="UP000240535"/>
    </source>
</evidence>
<feature type="transmembrane region" description="Helical" evidence="6">
    <location>
        <begin position="393"/>
        <end position="414"/>
    </location>
</feature>
<evidence type="ECO:0000313" key="7">
    <source>
        <dbReference type="EMBL" id="PSM52605.1"/>
    </source>
</evidence>
<dbReference type="AlphaFoldDB" id="A0A2P8R272"/>
<accession>A0A2P8R272</accession>
<dbReference type="RefSeq" id="WP_106870253.1">
    <property type="nucleotide sequence ID" value="NZ_CP053841.1"/>
</dbReference>
<evidence type="ECO:0000256" key="1">
    <source>
        <dbReference type="ARBA" id="ARBA00004651"/>
    </source>
</evidence>
<comment type="subcellular location">
    <subcellularLocation>
        <location evidence="1">Cell membrane</location>
        <topology evidence="1">Multi-pass membrane protein</topology>
    </subcellularLocation>
</comment>
<dbReference type="InterPro" id="IPR050833">
    <property type="entry name" value="Poly_Biosynth_Transport"/>
</dbReference>
<proteinExistence type="predicted"/>
<keyword evidence="4 6" id="KW-1133">Transmembrane helix</keyword>
<feature type="transmembrane region" description="Helical" evidence="6">
    <location>
        <begin position="339"/>
        <end position="359"/>
    </location>
</feature>
<comment type="caution">
    <text evidence="7">The sequence shown here is derived from an EMBL/GenBank/DDBJ whole genome shotgun (WGS) entry which is preliminary data.</text>
</comment>
<keyword evidence="3 6" id="KW-0812">Transmembrane</keyword>
<dbReference type="Proteomes" id="UP000240535">
    <property type="component" value="Unassembled WGS sequence"/>
</dbReference>
<evidence type="ECO:0000256" key="5">
    <source>
        <dbReference type="ARBA" id="ARBA00023136"/>
    </source>
</evidence>
<sequence length="433" mass="48886">MLNKLKPKSEFTKNVLTLMTGTTIAQAIPVAISPILTRIYTPEDFGVFAIFVAITSILGSIANGRYELAIMLPKKDEDAINLVALGILITLSISLVFLIIIIVLHGYIVEKLNNQAIGFWLYFVPLSILLIGLWNVLNYFNNRKKYYKDLTKATIIKSIVMAIAQLIIGFLKQGPSGLIGGNIISQFFANTKLFLNITKEKKLLNSVKKPKIIALAKKYRKFVVYGIPSTLSDTGALQLPYLMLPKIFDLSIAGHFAIAKRVISIPAGIISKSISQVFFQTLSSREKNKEDGFALLIQTIKKLTIISFFASLILFISSPYLFTFIFGSNWAVSGKIAQYLALIFFITFIVSPLSISFSVTMELHKIAIWQISYLISTFLFFLFFIFNKIDLELFLLLFTIHEYIFYSAYLYIIINTVKKMDKINKDKNKTCVE</sequence>
<feature type="transmembrane region" description="Helical" evidence="6">
    <location>
        <begin position="15"/>
        <end position="39"/>
    </location>
</feature>
<dbReference type="PANTHER" id="PTHR30250">
    <property type="entry name" value="PST FAMILY PREDICTED COLANIC ACID TRANSPORTER"/>
    <property type="match status" value="1"/>
</dbReference>
<feature type="transmembrane region" description="Helical" evidence="6">
    <location>
        <begin position="120"/>
        <end position="141"/>
    </location>
</feature>
<dbReference type="Pfam" id="PF13440">
    <property type="entry name" value="Polysacc_synt_3"/>
    <property type="match status" value="1"/>
</dbReference>
<evidence type="ECO:0000256" key="4">
    <source>
        <dbReference type="ARBA" id="ARBA00022989"/>
    </source>
</evidence>